<accession>A0A183NEX3</accession>
<dbReference type="STRING" id="31246.A0A183NEX3"/>
<reference evidence="1 2" key="1">
    <citation type="submission" date="2018-11" db="EMBL/GenBank/DDBJ databases">
        <authorList>
            <consortium name="Pathogen Informatics"/>
        </authorList>
    </citation>
    <scope>NUCLEOTIDE SEQUENCE [LARGE SCALE GENOMIC DNA]</scope>
    <source>
        <strain>Denwood</strain>
        <strain evidence="2">Zambia</strain>
    </source>
</reference>
<organism evidence="1 2">
    <name type="scientific">Schistosoma mattheei</name>
    <dbReference type="NCBI Taxonomy" id="31246"/>
    <lineage>
        <taxon>Eukaryota</taxon>
        <taxon>Metazoa</taxon>
        <taxon>Spiralia</taxon>
        <taxon>Lophotrochozoa</taxon>
        <taxon>Platyhelminthes</taxon>
        <taxon>Trematoda</taxon>
        <taxon>Digenea</taxon>
        <taxon>Strigeidida</taxon>
        <taxon>Schistosomatoidea</taxon>
        <taxon>Schistosomatidae</taxon>
        <taxon>Schistosoma</taxon>
    </lineage>
</organism>
<keyword evidence="2" id="KW-1185">Reference proteome</keyword>
<dbReference type="SUPFAM" id="SSF81383">
    <property type="entry name" value="F-box domain"/>
    <property type="match status" value="1"/>
</dbReference>
<protein>
    <submittedName>
        <fullName evidence="1">Uncharacterized protein</fullName>
    </submittedName>
</protein>
<gene>
    <name evidence="1" type="ORF">SMTD_LOCUS659</name>
</gene>
<dbReference type="AlphaFoldDB" id="A0A183NEX3"/>
<sequence length="119" mass="14496">MIQTKSSWTPLVNKDANKTLFEERKNLILAWVSWYWRYLAESNELWASKCLRYGWDLIASHSQWEPGIWKKHYIQNIRYLQFHISEKVSIFIIMIIIIMTSYDLIYIDHSQTQYSYIIQ</sequence>
<dbReference type="PANTHER" id="PTHR46857">
    <property type="entry name" value="EPITHELIAL CELL-TRANSFORMING SEQUENCE 2 ONCOGENE-LIKE"/>
    <property type="match status" value="1"/>
</dbReference>
<dbReference type="InterPro" id="IPR036047">
    <property type="entry name" value="F-box-like_dom_sf"/>
</dbReference>
<dbReference type="Proteomes" id="UP000269396">
    <property type="component" value="Unassembled WGS sequence"/>
</dbReference>
<name>A0A183NEX3_9TREM</name>
<dbReference type="EMBL" id="UZAL01000618">
    <property type="protein sequence ID" value="VDO72058.1"/>
    <property type="molecule type" value="Genomic_DNA"/>
</dbReference>
<proteinExistence type="predicted"/>
<evidence type="ECO:0000313" key="2">
    <source>
        <dbReference type="Proteomes" id="UP000269396"/>
    </source>
</evidence>
<dbReference type="InterPro" id="IPR052805">
    <property type="entry name" value="GEF_Ubiquitin-Prot_Reg"/>
</dbReference>
<evidence type="ECO:0000313" key="1">
    <source>
        <dbReference type="EMBL" id="VDO72058.1"/>
    </source>
</evidence>
<dbReference type="PANTHER" id="PTHR46857:SF2">
    <property type="entry name" value="F-BOX ONLY PROTEIN 16"/>
    <property type="match status" value="1"/>
</dbReference>
<dbReference type="Gene3D" id="1.20.1280.50">
    <property type="match status" value="1"/>
</dbReference>